<reference evidence="1 2" key="1">
    <citation type="journal article" date="2019" name="Sci. Rep.">
        <title>Orb-weaving spider Araneus ventricosus genome elucidates the spidroin gene catalogue.</title>
        <authorList>
            <person name="Kono N."/>
            <person name="Nakamura H."/>
            <person name="Ohtoshi R."/>
            <person name="Moran D.A.P."/>
            <person name="Shinohara A."/>
            <person name="Yoshida Y."/>
            <person name="Fujiwara M."/>
            <person name="Mori M."/>
            <person name="Tomita M."/>
            <person name="Arakawa K."/>
        </authorList>
    </citation>
    <scope>NUCLEOTIDE SEQUENCE [LARGE SCALE GENOMIC DNA]</scope>
</reference>
<comment type="caution">
    <text evidence="1">The sequence shown here is derived from an EMBL/GenBank/DDBJ whole genome shotgun (WGS) entry which is preliminary data.</text>
</comment>
<protein>
    <submittedName>
        <fullName evidence="1">Uncharacterized protein</fullName>
    </submittedName>
</protein>
<gene>
    <name evidence="1" type="ORF">AVEN_241494_1</name>
</gene>
<organism evidence="1 2">
    <name type="scientific">Araneus ventricosus</name>
    <name type="common">Orbweaver spider</name>
    <name type="synonym">Epeira ventricosa</name>
    <dbReference type="NCBI Taxonomy" id="182803"/>
    <lineage>
        <taxon>Eukaryota</taxon>
        <taxon>Metazoa</taxon>
        <taxon>Ecdysozoa</taxon>
        <taxon>Arthropoda</taxon>
        <taxon>Chelicerata</taxon>
        <taxon>Arachnida</taxon>
        <taxon>Araneae</taxon>
        <taxon>Araneomorphae</taxon>
        <taxon>Entelegynae</taxon>
        <taxon>Araneoidea</taxon>
        <taxon>Araneidae</taxon>
        <taxon>Araneus</taxon>
    </lineage>
</organism>
<keyword evidence="2" id="KW-1185">Reference proteome</keyword>
<sequence>MLLVLVISIFIGILTVLLRYSLWRNKCSQLLPGKKPRFLDILGDAKDFAIYDNSPNKYFSQMNFFDVIGRRAKEFRKHQLFCLWITFVPFVCIVKAEAVKITLTWTKMTSEEGDKKGVRLLCRSTALKRGEKKGVGPFCRSTASEGCPILSAEGGLLATF</sequence>
<accession>A0A4Y2FJC0</accession>
<dbReference type="Proteomes" id="UP000499080">
    <property type="component" value="Unassembled WGS sequence"/>
</dbReference>
<dbReference type="AlphaFoldDB" id="A0A4Y2FJC0"/>
<name>A0A4Y2FJC0_ARAVE</name>
<evidence type="ECO:0000313" key="1">
    <source>
        <dbReference type="EMBL" id="GBM41341.1"/>
    </source>
</evidence>
<dbReference type="EMBL" id="BGPR01000959">
    <property type="protein sequence ID" value="GBM41341.1"/>
    <property type="molecule type" value="Genomic_DNA"/>
</dbReference>
<proteinExistence type="predicted"/>
<evidence type="ECO:0000313" key="2">
    <source>
        <dbReference type="Proteomes" id="UP000499080"/>
    </source>
</evidence>
<dbReference type="OrthoDB" id="6450755at2759"/>